<evidence type="ECO:0000313" key="7">
    <source>
        <dbReference type="Proteomes" id="UP000769157"/>
    </source>
</evidence>
<dbReference type="InterPro" id="IPR002994">
    <property type="entry name" value="Surf1/Shy1"/>
</dbReference>
<dbReference type="PANTHER" id="PTHR23427">
    <property type="entry name" value="SURFEIT LOCUS PROTEIN"/>
    <property type="match status" value="1"/>
</dbReference>
<reference evidence="6" key="1">
    <citation type="journal article" date="2021" name="Open Biol.">
        <title>Shared evolutionary footprints suggest mitochondrial oxidative damage underlies multiple complex I losses in fungi.</title>
        <authorList>
            <person name="Schikora-Tamarit M.A."/>
            <person name="Marcet-Houben M."/>
            <person name="Nosek J."/>
            <person name="Gabaldon T."/>
        </authorList>
    </citation>
    <scope>NUCLEOTIDE SEQUENCE</scope>
    <source>
        <strain evidence="6">CBS6075</strain>
    </source>
</reference>
<protein>
    <recommendedName>
        <fullName evidence="5">SURF1-like protein</fullName>
    </recommendedName>
</protein>
<dbReference type="AlphaFoldDB" id="A0A9P8PBJ1"/>
<dbReference type="PANTHER" id="PTHR23427:SF2">
    <property type="entry name" value="SURFEIT LOCUS PROTEIN 1"/>
    <property type="match status" value="1"/>
</dbReference>
<dbReference type="PROSITE" id="PS50895">
    <property type="entry name" value="SURF1"/>
    <property type="match status" value="1"/>
</dbReference>
<dbReference type="GO" id="GO:0005743">
    <property type="term" value="C:mitochondrial inner membrane"/>
    <property type="evidence" value="ECO:0007669"/>
    <property type="project" value="UniProtKB-SubCell"/>
</dbReference>
<dbReference type="Proteomes" id="UP000769157">
    <property type="component" value="Unassembled WGS sequence"/>
</dbReference>
<feature type="transmembrane region" description="Helical" evidence="5">
    <location>
        <begin position="309"/>
        <end position="330"/>
    </location>
</feature>
<sequence>MSKVFGIRSILRISPPSPTKLRVGRLHRRHASVKTDNIDWDPMKTTKQLTKGRELEAKHSRRVFFGLLCLTPVVTFFLGCWQFQRLKWKNRLVADCEDRLTYKPLPLPKSITPDQLADFEYRRVLITGEFDYSREVFVGPRVENGLKGYVLMCPFVQSNGAGEVLVNRGWIREDKVVPGNRRLQHLSCPQGEITIECLLRVPPKKGRFHMDHEKGSKLYTYLDIDAMAEELHSRPIYAVVVQNLRDRPEWLPKPEPEQVPWWKFWSRAKPEEQPAPAADDELEFSPLQFMNAGVPLGKPPTLDYKNNHLQYLVTWWGICVVSAILLRRVIRNSKIVNPKMEKMQHANKYLG</sequence>
<keyword evidence="5" id="KW-0496">Mitochondrion</keyword>
<evidence type="ECO:0000256" key="2">
    <source>
        <dbReference type="ARBA" id="ARBA00022692"/>
    </source>
</evidence>
<comment type="subcellular location">
    <subcellularLocation>
        <location evidence="1">Membrane</location>
    </subcellularLocation>
    <subcellularLocation>
        <location evidence="5">Mitochondrion inner membrane</location>
        <topology evidence="5">Multi-pass membrane protein</topology>
    </subcellularLocation>
</comment>
<dbReference type="CDD" id="cd06662">
    <property type="entry name" value="SURF1"/>
    <property type="match status" value="1"/>
</dbReference>
<keyword evidence="3 5" id="KW-1133">Transmembrane helix</keyword>
<keyword evidence="5" id="KW-0999">Mitochondrion inner membrane</keyword>
<comment type="caution">
    <text evidence="6">The sequence shown here is derived from an EMBL/GenBank/DDBJ whole genome shotgun (WGS) entry which is preliminary data.</text>
</comment>
<name>A0A9P8PBJ1_9ASCO</name>
<proteinExistence type="inferred from homology"/>
<accession>A0A9P8PBJ1</accession>
<dbReference type="OrthoDB" id="10040024at2759"/>
<keyword evidence="7" id="KW-1185">Reference proteome</keyword>
<evidence type="ECO:0000256" key="4">
    <source>
        <dbReference type="ARBA" id="ARBA00023136"/>
    </source>
</evidence>
<gene>
    <name evidence="6" type="ORF">OGAPHI_002454</name>
</gene>
<evidence type="ECO:0000256" key="1">
    <source>
        <dbReference type="ARBA" id="ARBA00004370"/>
    </source>
</evidence>
<evidence type="ECO:0000256" key="3">
    <source>
        <dbReference type="ARBA" id="ARBA00022989"/>
    </source>
</evidence>
<feature type="transmembrane region" description="Helical" evidence="5">
    <location>
        <begin position="63"/>
        <end position="84"/>
    </location>
</feature>
<dbReference type="InterPro" id="IPR045214">
    <property type="entry name" value="Surf1/Surf4"/>
</dbReference>
<evidence type="ECO:0000313" key="6">
    <source>
        <dbReference type="EMBL" id="KAH3668700.1"/>
    </source>
</evidence>
<keyword evidence="4 5" id="KW-0472">Membrane</keyword>
<reference evidence="6" key="2">
    <citation type="submission" date="2021-01" db="EMBL/GenBank/DDBJ databases">
        <authorList>
            <person name="Schikora-Tamarit M.A."/>
        </authorList>
    </citation>
    <scope>NUCLEOTIDE SEQUENCE</scope>
    <source>
        <strain evidence="6">CBS6075</strain>
    </source>
</reference>
<dbReference type="GeneID" id="70234421"/>
<comment type="similarity">
    <text evidence="5">Belongs to the SURF1 family.</text>
</comment>
<organism evidence="6 7">
    <name type="scientific">Ogataea philodendri</name>
    <dbReference type="NCBI Taxonomy" id="1378263"/>
    <lineage>
        <taxon>Eukaryota</taxon>
        <taxon>Fungi</taxon>
        <taxon>Dikarya</taxon>
        <taxon>Ascomycota</taxon>
        <taxon>Saccharomycotina</taxon>
        <taxon>Pichiomycetes</taxon>
        <taxon>Pichiales</taxon>
        <taxon>Pichiaceae</taxon>
        <taxon>Ogataea</taxon>
    </lineage>
</organism>
<keyword evidence="2 5" id="KW-0812">Transmembrane</keyword>
<dbReference type="RefSeq" id="XP_046063114.1">
    <property type="nucleotide sequence ID" value="XM_046203326.1"/>
</dbReference>
<dbReference type="EMBL" id="JAEUBE010000158">
    <property type="protein sequence ID" value="KAH3668700.1"/>
    <property type="molecule type" value="Genomic_DNA"/>
</dbReference>
<evidence type="ECO:0000256" key="5">
    <source>
        <dbReference type="RuleBase" id="RU363076"/>
    </source>
</evidence>
<comment type="function">
    <text evidence="5">Probably involved in the biogenesis of the COX complex.</text>
</comment>
<dbReference type="Pfam" id="PF02104">
    <property type="entry name" value="SURF1"/>
    <property type="match status" value="1"/>
</dbReference>
<dbReference type="GO" id="GO:0033617">
    <property type="term" value="P:mitochondrial respiratory chain complex IV assembly"/>
    <property type="evidence" value="ECO:0007669"/>
    <property type="project" value="TreeGrafter"/>
</dbReference>